<dbReference type="PROSITE" id="PS00211">
    <property type="entry name" value="ABC_TRANSPORTER_1"/>
    <property type="match status" value="1"/>
</dbReference>
<dbReference type="AlphaFoldDB" id="A0A380MXR1"/>
<evidence type="ECO:0000313" key="6">
    <source>
        <dbReference type="Proteomes" id="UP000254575"/>
    </source>
</evidence>
<dbReference type="CDD" id="cd03230">
    <property type="entry name" value="ABC_DR_subfamily_A"/>
    <property type="match status" value="1"/>
</dbReference>
<dbReference type="RefSeq" id="WP_115218293.1">
    <property type="nucleotide sequence ID" value="NZ_UHIA01000004.1"/>
</dbReference>
<dbReference type="InterPro" id="IPR003439">
    <property type="entry name" value="ABC_transporter-like_ATP-bd"/>
</dbReference>
<dbReference type="InterPro" id="IPR003593">
    <property type="entry name" value="AAA+_ATPase"/>
</dbReference>
<keyword evidence="5" id="KW-0378">Hydrolase</keyword>
<proteinExistence type="predicted"/>
<dbReference type="InterPro" id="IPR017871">
    <property type="entry name" value="ABC_transporter-like_CS"/>
</dbReference>
<evidence type="ECO:0000313" key="5">
    <source>
        <dbReference type="EMBL" id="SUO96491.1"/>
    </source>
</evidence>
<evidence type="ECO:0000259" key="4">
    <source>
        <dbReference type="PROSITE" id="PS50893"/>
    </source>
</evidence>
<dbReference type="Gene3D" id="3.40.50.300">
    <property type="entry name" value="P-loop containing nucleotide triphosphate hydrolases"/>
    <property type="match status" value="1"/>
</dbReference>
<reference evidence="5 6" key="1">
    <citation type="submission" date="2018-06" db="EMBL/GenBank/DDBJ databases">
        <authorList>
            <consortium name="Pathogen Informatics"/>
            <person name="Doyle S."/>
        </authorList>
    </citation>
    <scope>NUCLEOTIDE SEQUENCE [LARGE SCALE GENOMIC DNA]</scope>
    <source>
        <strain evidence="5 6">NCTC10717</strain>
    </source>
</reference>
<dbReference type="Pfam" id="PF00005">
    <property type="entry name" value="ABC_tran"/>
    <property type="match status" value="1"/>
</dbReference>
<dbReference type="InterPro" id="IPR027417">
    <property type="entry name" value="P-loop_NTPase"/>
</dbReference>
<sequence length="306" mass="33927">MHSIDIENLSKTFRRFTAVNQVNLRIAQGECIALAGHNGAGKSTLIKMMLGIIQPSAGHIRINGKSPQDYALRRQIGYLPETVSLYPSLNAIETLNFFSKLKGLSKRDNMALLEQVGIADAAKRRVGTYSKGMRQRLALAQALLGNPQILFFDEPTTGLDPASRQQFYELLQELRGKGASILLSTHALSELVGQVDRIVIMKHGHKMADGNLYELREQAQLPTQLICYTEPNSRLPPQWQAISDSQWRRFVSQSEKTAVLAELFAALTPREIDILPPTLDDLYAAFLQRAPMSEAETAAQNIGASQ</sequence>
<keyword evidence="1" id="KW-0813">Transport</keyword>
<dbReference type="SUPFAM" id="SSF52540">
    <property type="entry name" value="P-loop containing nucleoside triphosphate hydrolases"/>
    <property type="match status" value="1"/>
</dbReference>
<keyword evidence="6" id="KW-1185">Reference proteome</keyword>
<evidence type="ECO:0000256" key="2">
    <source>
        <dbReference type="ARBA" id="ARBA00022741"/>
    </source>
</evidence>
<dbReference type="EMBL" id="UHIA01000004">
    <property type="protein sequence ID" value="SUO96491.1"/>
    <property type="molecule type" value="Genomic_DNA"/>
</dbReference>
<evidence type="ECO:0000256" key="3">
    <source>
        <dbReference type="ARBA" id="ARBA00022840"/>
    </source>
</evidence>
<dbReference type="InterPro" id="IPR051782">
    <property type="entry name" value="ABC_Transporter_VariousFunc"/>
</dbReference>
<dbReference type="Proteomes" id="UP000254575">
    <property type="component" value="Unassembled WGS sequence"/>
</dbReference>
<dbReference type="PANTHER" id="PTHR42939:SF1">
    <property type="entry name" value="ABC TRANSPORTER ATP-BINDING PROTEIN ALBC-RELATED"/>
    <property type="match status" value="1"/>
</dbReference>
<name>A0A380MXR1_9GAMM</name>
<dbReference type="PROSITE" id="PS50893">
    <property type="entry name" value="ABC_TRANSPORTER_2"/>
    <property type="match status" value="1"/>
</dbReference>
<organism evidence="5 6">
    <name type="scientific">Suttonella indologenes</name>
    <dbReference type="NCBI Taxonomy" id="13276"/>
    <lineage>
        <taxon>Bacteria</taxon>
        <taxon>Pseudomonadati</taxon>
        <taxon>Pseudomonadota</taxon>
        <taxon>Gammaproteobacteria</taxon>
        <taxon>Cardiobacteriales</taxon>
        <taxon>Cardiobacteriaceae</taxon>
        <taxon>Suttonella</taxon>
    </lineage>
</organism>
<gene>
    <name evidence="5" type="primary">drrA_1</name>
    <name evidence="5" type="ORF">NCTC10717_01031</name>
</gene>
<keyword evidence="3 5" id="KW-0067">ATP-binding</keyword>
<keyword evidence="2" id="KW-0547">Nucleotide-binding</keyword>
<dbReference type="SMART" id="SM00382">
    <property type="entry name" value="AAA"/>
    <property type="match status" value="1"/>
</dbReference>
<dbReference type="GO" id="GO:0016887">
    <property type="term" value="F:ATP hydrolysis activity"/>
    <property type="evidence" value="ECO:0007669"/>
    <property type="project" value="InterPro"/>
</dbReference>
<protein>
    <submittedName>
        <fullName evidence="5">Daunorubicin/doxorubicin resistance ATP-binding protein DrrA</fullName>
        <ecNumber evidence="5">3.6.3.-</ecNumber>
    </submittedName>
</protein>
<dbReference type="GO" id="GO:0005524">
    <property type="term" value="F:ATP binding"/>
    <property type="evidence" value="ECO:0007669"/>
    <property type="project" value="UniProtKB-KW"/>
</dbReference>
<evidence type="ECO:0000256" key="1">
    <source>
        <dbReference type="ARBA" id="ARBA00022448"/>
    </source>
</evidence>
<dbReference type="PANTHER" id="PTHR42939">
    <property type="entry name" value="ABC TRANSPORTER ATP-BINDING PROTEIN ALBC-RELATED"/>
    <property type="match status" value="1"/>
</dbReference>
<dbReference type="OrthoDB" id="9781337at2"/>
<feature type="domain" description="ABC transporter" evidence="4">
    <location>
        <begin position="4"/>
        <end position="228"/>
    </location>
</feature>
<accession>A0A380MXR1</accession>
<dbReference type="EC" id="3.6.3.-" evidence="5"/>